<evidence type="ECO:0000256" key="5">
    <source>
        <dbReference type="ARBA" id="ARBA00023242"/>
    </source>
</evidence>
<comment type="subcellular location">
    <subcellularLocation>
        <location evidence="1">Nucleus</location>
    </subcellularLocation>
</comment>
<dbReference type="CDD" id="cd11448">
    <property type="entry name" value="bHLH_AtFAMA_like"/>
    <property type="match status" value="1"/>
</dbReference>
<protein>
    <submittedName>
        <fullName evidence="9">Transcription factor bHLH94-like protein</fullName>
    </submittedName>
</protein>
<keyword evidence="5" id="KW-0539">Nucleus</keyword>
<gene>
    <name evidence="9" type="ORF">CKAN_00968000</name>
</gene>
<evidence type="ECO:0000256" key="4">
    <source>
        <dbReference type="ARBA" id="ARBA00023163"/>
    </source>
</evidence>
<dbReference type="Pfam" id="PF00010">
    <property type="entry name" value="HLH"/>
    <property type="match status" value="1"/>
</dbReference>
<dbReference type="PANTHER" id="PTHR46684">
    <property type="entry name" value="TRANSCRIPTION FACTOR FAMA"/>
    <property type="match status" value="1"/>
</dbReference>
<dbReference type="InterPro" id="IPR054502">
    <property type="entry name" value="bHLH-TF_ACT-like_plant"/>
</dbReference>
<evidence type="ECO:0000313" key="9">
    <source>
        <dbReference type="EMBL" id="RWR81016.1"/>
    </source>
</evidence>
<dbReference type="PROSITE" id="PS50888">
    <property type="entry name" value="BHLH"/>
    <property type="match status" value="1"/>
</dbReference>
<keyword evidence="2" id="KW-0805">Transcription regulation</keyword>
<dbReference type="InterPro" id="IPR011598">
    <property type="entry name" value="bHLH_dom"/>
</dbReference>
<dbReference type="SUPFAM" id="SSF47459">
    <property type="entry name" value="HLH, helix-loop-helix DNA-binding domain"/>
    <property type="match status" value="1"/>
</dbReference>
<evidence type="ECO:0000256" key="2">
    <source>
        <dbReference type="ARBA" id="ARBA00023015"/>
    </source>
</evidence>
<reference evidence="9 10" key="1">
    <citation type="journal article" date="2019" name="Nat. Plants">
        <title>Stout camphor tree genome fills gaps in understanding of flowering plant genome evolution.</title>
        <authorList>
            <person name="Chaw S.M."/>
            <person name="Liu Y.C."/>
            <person name="Wu Y.W."/>
            <person name="Wang H.Y."/>
            <person name="Lin C.I."/>
            <person name="Wu C.S."/>
            <person name="Ke H.M."/>
            <person name="Chang L.Y."/>
            <person name="Hsu C.Y."/>
            <person name="Yang H.T."/>
            <person name="Sudianto E."/>
            <person name="Hsu M.H."/>
            <person name="Wu K.P."/>
            <person name="Wang L.N."/>
            <person name="Leebens-Mack J.H."/>
            <person name="Tsai I.J."/>
        </authorList>
    </citation>
    <scope>NUCLEOTIDE SEQUENCE [LARGE SCALE GENOMIC DNA]</scope>
    <source>
        <strain evidence="10">cv. Chaw 1501</strain>
        <tissue evidence="9">Young leaves</tissue>
    </source>
</reference>
<evidence type="ECO:0000256" key="1">
    <source>
        <dbReference type="ARBA" id="ARBA00004123"/>
    </source>
</evidence>
<sequence>MAMEALASCNVDLSNFIVHETISATENHYNASQTLPTSLLFESKVTHFMSNNPHFNASNLFEIGGKSESSSLPMLGRFETSESKETGLNSTTQGRKKRRRMPRACKNQEEAETQRMTHITVERNRRRLMNEHLAALRSLMPDSYIQRGDQASIVGGAIDFVKELEQLLQSLEAQKRMLAQQQQERENKSESNIESLAPPFAQFFTYPQFLWCQIHGDREKPNEIRRAVADIEVTMIETHANLKILSIKRPRQIIRMLAGFQTLHLPILHLNVTTLDPFVLYSISAKVEEGCHLNSADEIAAAVHQMFTIIADEAALRCEEEEAATDS</sequence>
<dbReference type="SMART" id="SM00353">
    <property type="entry name" value="HLH"/>
    <property type="match status" value="1"/>
</dbReference>
<name>A0A3S3NJP1_9MAGN</name>
<dbReference type="PANTHER" id="PTHR46684:SF16">
    <property type="entry name" value="TRANSCRIPTION FACTOR BHLH67-LIKE ISOFORM X2"/>
    <property type="match status" value="1"/>
</dbReference>
<evidence type="ECO:0000256" key="7">
    <source>
        <dbReference type="SAM" id="MobiDB-lite"/>
    </source>
</evidence>
<dbReference type="GO" id="GO:0045893">
    <property type="term" value="P:positive regulation of DNA-templated transcription"/>
    <property type="evidence" value="ECO:0007669"/>
    <property type="project" value="TreeGrafter"/>
</dbReference>
<feature type="compositionally biased region" description="Basic and acidic residues" evidence="7">
    <location>
        <begin position="106"/>
        <end position="115"/>
    </location>
</feature>
<organism evidence="9 10">
    <name type="scientific">Cinnamomum micranthum f. kanehirae</name>
    <dbReference type="NCBI Taxonomy" id="337451"/>
    <lineage>
        <taxon>Eukaryota</taxon>
        <taxon>Viridiplantae</taxon>
        <taxon>Streptophyta</taxon>
        <taxon>Embryophyta</taxon>
        <taxon>Tracheophyta</taxon>
        <taxon>Spermatophyta</taxon>
        <taxon>Magnoliopsida</taxon>
        <taxon>Magnoliidae</taxon>
        <taxon>Laurales</taxon>
        <taxon>Lauraceae</taxon>
        <taxon>Cinnamomum</taxon>
    </lineage>
</organism>
<feature type="domain" description="BHLH" evidence="8">
    <location>
        <begin position="113"/>
        <end position="164"/>
    </location>
</feature>
<feature type="compositionally biased region" description="Basic residues" evidence="7">
    <location>
        <begin position="94"/>
        <end position="103"/>
    </location>
</feature>
<evidence type="ECO:0000259" key="8">
    <source>
        <dbReference type="PROSITE" id="PS50888"/>
    </source>
</evidence>
<dbReference type="GO" id="GO:0003700">
    <property type="term" value="F:DNA-binding transcription factor activity"/>
    <property type="evidence" value="ECO:0007669"/>
    <property type="project" value="InterPro"/>
</dbReference>
<feature type="coiled-coil region" evidence="6">
    <location>
        <begin position="161"/>
        <end position="191"/>
    </location>
</feature>
<proteinExistence type="predicted"/>
<evidence type="ECO:0000313" key="10">
    <source>
        <dbReference type="Proteomes" id="UP000283530"/>
    </source>
</evidence>
<evidence type="ECO:0000256" key="3">
    <source>
        <dbReference type="ARBA" id="ARBA00023125"/>
    </source>
</evidence>
<dbReference type="GO" id="GO:0046983">
    <property type="term" value="F:protein dimerization activity"/>
    <property type="evidence" value="ECO:0007669"/>
    <property type="project" value="InterPro"/>
</dbReference>
<keyword evidence="10" id="KW-1185">Reference proteome</keyword>
<accession>A0A3S3NJP1</accession>
<evidence type="ECO:0000256" key="6">
    <source>
        <dbReference type="SAM" id="Coils"/>
    </source>
</evidence>
<dbReference type="InterPro" id="IPR036638">
    <property type="entry name" value="HLH_DNA-bd_sf"/>
</dbReference>
<dbReference type="AlphaFoldDB" id="A0A3S3NJP1"/>
<keyword evidence="3" id="KW-0238">DNA-binding</keyword>
<comment type="caution">
    <text evidence="9">The sequence shown here is derived from an EMBL/GenBank/DDBJ whole genome shotgun (WGS) entry which is preliminary data.</text>
</comment>
<feature type="region of interest" description="Disordered" evidence="7">
    <location>
        <begin position="80"/>
        <end position="115"/>
    </location>
</feature>
<dbReference type="OrthoDB" id="684567at2759"/>
<keyword evidence="6" id="KW-0175">Coiled coil</keyword>
<dbReference type="GO" id="GO:0005634">
    <property type="term" value="C:nucleus"/>
    <property type="evidence" value="ECO:0007669"/>
    <property type="project" value="TreeGrafter"/>
</dbReference>
<dbReference type="InterPro" id="IPR044283">
    <property type="entry name" value="FAMA/SPEECHLESS/MUTE-like"/>
</dbReference>
<dbReference type="GO" id="GO:0010052">
    <property type="term" value="P:guard cell differentiation"/>
    <property type="evidence" value="ECO:0007669"/>
    <property type="project" value="InterPro"/>
</dbReference>
<keyword evidence="4" id="KW-0804">Transcription</keyword>
<dbReference type="Proteomes" id="UP000283530">
    <property type="component" value="Unassembled WGS sequence"/>
</dbReference>
<dbReference type="GO" id="GO:0003677">
    <property type="term" value="F:DNA binding"/>
    <property type="evidence" value="ECO:0007669"/>
    <property type="project" value="UniProtKB-KW"/>
</dbReference>
<dbReference type="Gene3D" id="4.10.280.10">
    <property type="entry name" value="Helix-loop-helix DNA-binding domain"/>
    <property type="match status" value="1"/>
</dbReference>
<dbReference type="Pfam" id="PF22754">
    <property type="entry name" value="bHLH-TF_ACT-like_plant"/>
    <property type="match status" value="1"/>
</dbReference>
<dbReference type="EMBL" id="QPKB01000003">
    <property type="protein sequence ID" value="RWR81016.1"/>
    <property type="molecule type" value="Genomic_DNA"/>
</dbReference>